<keyword evidence="3 5" id="KW-0285">Flavoprotein</keyword>
<dbReference type="GO" id="GO:0003995">
    <property type="term" value="F:acyl-CoA dehydrogenase activity"/>
    <property type="evidence" value="ECO:0007669"/>
    <property type="project" value="InterPro"/>
</dbReference>
<dbReference type="GeneID" id="98569023"/>
<comment type="caution">
    <text evidence="9">The sequence shown here is derived from an EMBL/GenBank/DDBJ whole genome shotgun (WGS) entry which is preliminary data.</text>
</comment>
<evidence type="ECO:0000259" key="6">
    <source>
        <dbReference type="Pfam" id="PF00441"/>
    </source>
</evidence>
<dbReference type="InterPro" id="IPR006089">
    <property type="entry name" value="Acyl-CoA_DH_CS"/>
</dbReference>
<dbReference type="Proteomes" id="UP000287239">
    <property type="component" value="Unassembled WGS sequence"/>
</dbReference>
<name>A0A429ZIP6_9ENTE</name>
<evidence type="ECO:0000259" key="7">
    <source>
        <dbReference type="Pfam" id="PF02770"/>
    </source>
</evidence>
<proteinExistence type="inferred from homology"/>
<evidence type="ECO:0000256" key="3">
    <source>
        <dbReference type="ARBA" id="ARBA00022630"/>
    </source>
</evidence>
<dbReference type="InterPro" id="IPR045008">
    <property type="entry name" value="ACX4-like"/>
</dbReference>
<dbReference type="Pfam" id="PF02771">
    <property type="entry name" value="Acyl-CoA_dh_N"/>
    <property type="match status" value="1"/>
</dbReference>
<dbReference type="RefSeq" id="WP_126781347.1">
    <property type="nucleotide sequence ID" value="NZ_CAUQJP010000034.1"/>
</dbReference>
<dbReference type="GO" id="GO:0050660">
    <property type="term" value="F:flavin adenine dinucleotide binding"/>
    <property type="evidence" value="ECO:0007669"/>
    <property type="project" value="InterPro"/>
</dbReference>
<dbReference type="InterPro" id="IPR036250">
    <property type="entry name" value="AcylCo_DH-like_C"/>
</dbReference>
<accession>A0A429ZIP6</accession>
<dbReference type="EMBL" id="NGJU01000018">
    <property type="protein sequence ID" value="RST93564.1"/>
    <property type="molecule type" value="Genomic_DNA"/>
</dbReference>
<dbReference type="SUPFAM" id="SSF56645">
    <property type="entry name" value="Acyl-CoA dehydrogenase NM domain-like"/>
    <property type="match status" value="1"/>
</dbReference>
<feature type="domain" description="Acyl-CoA dehydrogenase/oxidase C-terminal" evidence="6">
    <location>
        <begin position="247"/>
        <end position="394"/>
    </location>
</feature>
<evidence type="ECO:0000256" key="5">
    <source>
        <dbReference type="RuleBase" id="RU362125"/>
    </source>
</evidence>
<dbReference type="Gene3D" id="1.20.140.10">
    <property type="entry name" value="Butyryl-CoA Dehydrogenase, subunit A, domain 3"/>
    <property type="match status" value="1"/>
</dbReference>
<dbReference type="Gene3D" id="1.10.540.10">
    <property type="entry name" value="Acyl-CoA dehydrogenase/oxidase, N-terminal domain"/>
    <property type="match status" value="1"/>
</dbReference>
<dbReference type="SUPFAM" id="SSF47203">
    <property type="entry name" value="Acyl-CoA dehydrogenase C-terminal domain-like"/>
    <property type="match status" value="1"/>
</dbReference>
<protein>
    <submittedName>
        <fullName evidence="9">Glutaryl-CoA dehydrogenase</fullName>
    </submittedName>
</protein>
<dbReference type="InterPro" id="IPR046373">
    <property type="entry name" value="Acyl-CoA_Oxase/DH_mid-dom_sf"/>
</dbReference>
<dbReference type="PANTHER" id="PTHR43188:SF1">
    <property type="entry name" value="ACYL-COA DEHYDROGENASE"/>
    <property type="match status" value="1"/>
</dbReference>
<dbReference type="OrthoDB" id="9802447at2"/>
<dbReference type="Gene3D" id="2.40.110.10">
    <property type="entry name" value="Butyryl-CoA Dehydrogenase, subunit A, domain 2"/>
    <property type="match status" value="1"/>
</dbReference>
<evidence type="ECO:0000256" key="1">
    <source>
        <dbReference type="ARBA" id="ARBA00001974"/>
    </source>
</evidence>
<sequence length="401" mass="44590">MNVDKLTKLQELYPEDLLGLSKKLTTGEVEVLYNLRQALEKDIQPVMAEYWDKAEFPVQVYELYNRVGIMNNPLLYVERENKETYSEVYNAFLFHELARMDTSIATAYTIHRMAHTVILQGGNEEQKAHYLPKLEKFELTGCFALTEPLNGSDIAKGLKTSARKENGKWVLNGEKYWIGAANTADVIPVFARDEADGQIKCFILHHDTPGVEFEVIKHKMALRPVQNCKITMTDALVEESQFLPKIEGFGDVTRVFQGSRVDVGHIATGTAAGSLAATLKYATEREQFGRPIAKFQLVQEKIARMGVKVAANIALSVIMAENQEAGDFDTVNASLHKMHNAMNLREAVALGREICGGNGINIDYGVGKFFADAEAVYTYEGSHDINALILSRALTGMGAFV</sequence>
<gene>
    <name evidence="9" type="ORF">CBF35_11805</name>
</gene>
<dbReference type="PROSITE" id="PS00073">
    <property type="entry name" value="ACYL_COA_DH_2"/>
    <property type="match status" value="1"/>
</dbReference>
<evidence type="ECO:0000256" key="2">
    <source>
        <dbReference type="ARBA" id="ARBA00009347"/>
    </source>
</evidence>
<dbReference type="AlphaFoldDB" id="A0A429ZIP6"/>
<dbReference type="Pfam" id="PF02770">
    <property type="entry name" value="Acyl-CoA_dh_M"/>
    <property type="match status" value="1"/>
</dbReference>
<keyword evidence="5" id="KW-0560">Oxidoreductase</keyword>
<feature type="domain" description="Acyl-CoA dehydrogenase/oxidase N-terminal" evidence="8">
    <location>
        <begin position="33"/>
        <end position="134"/>
    </location>
</feature>
<dbReference type="InterPro" id="IPR013786">
    <property type="entry name" value="AcylCoA_DH/ox_N"/>
</dbReference>
<evidence type="ECO:0000313" key="9">
    <source>
        <dbReference type="EMBL" id="RST93564.1"/>
    </source>
</evidence>
<feature type="domain" description="Acyl-CoA oxidase/dehydrogenase middle" evidence="7">
    <location>
        <begin position="142"/>
        <end position="234"/>
    </location>
</feature>
<dbReference type="GO" id="GO:0006635">
    <property type="term" value="P:fatty acid beta-oxidation"/>
    <property type="evidence" value="ECO:0007669"/>
    <property type="project" value="InterPro"/>
</dbReference>
<keyword evidence="4 5" id="KW-0274">FAD</keyword>
<evidence type="ECO:0000256" key="4">
    <source>
        <dbReference type="ARBA" id="ARBA00022827"/>
    </source>
</evidence>
<dbReference type="InterPro" id="IPR009100">
    <property type="entry name" value="AcylCoA_DH/oxidase_NM_dom_sf"/>
</dbReference>
<comment type="similarity">
    <text evidence="2 5">Belongs to the acyl-CoA dehydrogenase family.</text>
</comment>
<reference evidence="9 10" key="1">
    <citation type="submission" date="2017-05" db="EMBL/GenBank/DDBJ databases">
        <title>Vagococcus spp. assemblies.</title>
        <authorList>
            <person name="Gulvik C.A."/>
        </authorList>
    </citation>
    <scope>NUCLEOTIDE SEQUENCE [LARGE SCALE GENOMIC DNA]</scope>
    <source>
        <strain evidence="9 10">NCFB 2777</strain>
    </source>
</reference>
<keyword evidence="10" id="KW-1185">Reference proteome</keyword>
<comment type="cofactor">
    <cofactor evidence="1 5">
        <name>FAD</name>
        <dbReference type="ChEBI" id="CHEBI:57692"/>
    </cofactor>
</comment>
<dbReference type="InterPro" id="IPR006091">
    <property type="entry name" value="Acyl-CoA_Oxase/DH_mid-dom"/>
</dbReference>
<organism evidence="9 10">
    <name type="scientific">Vagococcus salmoninarum</name>
    <dbReference type="NCBI Taxonomy" id="2739"/>
    <lineage>
        <taxon>Bacteria</taxon>
        <taxon>Bacillati</taxon>
        <taxon>Bacillota</taxon>
        <taxon>Bacilli</taxon>
        <taxon>Lactobacillales</taxon>
        <taxon>Enterococcaceae</taxon>
        <taxon>Vagococcus</taxon>
    </lineage>
</organism>
<dbReference type="InterPro" id="IPR009075">
    <property type="entry name" value="AcylCo_DH/oxidase_C"/>
</dbReference>
<evidence type="ECO:0000313" key="10">
    <source>
        <dbReference type="Proteomes" id="UP000287239"/>
    </source>
</evidence>
<dbReference type="Pfam" id="PF00441">
    <property type="entry name" value="Acyl-CoA_dh_1"/>
    <property type="match status" value="1"/>
</dbReference>
<dbReference type="InterPro" id="IPR037069">
    <property type="entry name" value="AcylCoA_DH/ox_N_sf"/>
</dbReference>
<evidence type="ECO:0000259" key="8">
    <source>
        <dbReference type="Pfam" id="PF02771"/>
    </source>
</evidence>
<dbReference type="PANTHER" id="PTHR43188">
    <property type="entry name" value="ACYL-COENZYME A OXIDASE"/>
    <property type="match status" value="1"/>
</dbReference>